<proteinExistence type="predicted"/>
<dbReference type="AlphaFoldDB" id="A0A6A6PG39"/>
<evidence type="ECO:0000313" key="2">
    <source>
        <dbReference type="EMBL" id="KAF2478701.1"/>
    </source>
</evidence>
<dbReference type="EMBL" id="MU001643">
    <property type="protein sequence ID" value="KAF2478701.1"/>
    <property type="molecule type" value="Genomic_DNA"/>
</dbReference>
<sequence>MVKLICPICQTTKFEIAGGKSTIRLPSRPTDISLGSLLTGLPGDQDRITQYTVTRHLQSAHNVTITDEQLPALRKRQNKVWRRLYNKVVAKRHTTSRLYQQDWEAFADDAAGVGMPTKKSTQKFLGQERDVMDAEDDSEDESEERDWRRDPRGLEAKADSERFEQGGVERGYAPSERWLQSPVDVEASAKLRVGSLLRMAGFARESDVAS</sequence>
<protein>
    <submittedName>
        <fullName evidence="2">Uncharacterized protein</fullName>
    </submittedName>
</protein>
<accession>A0A6A6PG39</accession>
<name>A0A6A6PG39_9PEZI</name>
<keyword evidence="3" id="KW-1185">Reference proteome</keyword>
<dbReference type="RefSeq" id="XP_033585271.1">
    <property type="nucleotide sequence ID" value="XM_033738519.1"/>
</dbReference>
<reference evidence="2" key="1">
    <citation type="journal article" date="2020" name="Stud. Mycol.">
        <title>101 Dothideomycetes genomes: a test case for predicting lifestyles and emergence of pathogens.</title>
        <authorList>
            <person name="Haridas S."/>
            <person name="Albert R."/>
            <person name="Binder M."/>
            <person name="Bloem J."/>
            <person name="Labutti K."/>
            <person name="Salamov A."/>
            <person name="Andreopoulos B."/>
            <person name="Baker S."/>
            <person name="Barry K."/>
            <person name="Bills G."/>
            <person name="Bluhm B."/>
            <person name="Cannon C."/>
            <person name="Castanera R."/>
            <person name="Culley D."/>
            <person name="Daum C."/>
            <person name="Ezra D."/>
            <person name="Gonzalez J."/>
            <person name="Henrissat B."/>
            <person name="Kuo A."/>
            <person name="Liang C."/>
            <person name="Lipzen A."/>
            <person name="Lutzoni F."/>
            <person name="Magnuson J."/>
            <person name="Mondo S."/>
            <person name="Nolan M."/>
            <person name="Ohm R."/>
            <person name="Pangilinan J."/>
            <person name="Park H.-J."/>
            <person name="Ramirez L."/>
            <person name="Alfaro M."/>
            <person name="Sun H."/>
            <person name="Tritt A."/>
            <person name="Yoshinaga Y."/>
            <person name="Zwiers L.-H."/>
            <person name="Turgeon B."/>
            <person name="Goodwin S."/>
            <person name="Spatafora J."/>
            <person name="Crous P."/>
            <person name="Grigoriev I."/>
        </authorList>
    </citation>
    <scope>NUCLEOTIDE SEQUENCE</scope>
    <source>
        <strain evidence="2">CBS 113389</strain>
    </source>
</reference>
<gene>
    <name evidence="2" type="ORF">BDY17DRAFT_57516</name>
</gene>
<feature type="region of interest" description="Disordered" evidence="1">
    <location>
        <begin position="115"/>
        <end position="177"/>
    </location>
</feature>
<dbReference type="GeneID" id="54479521"/>
<evidence type="ECO:0000256" key="1">
    <source>
        <dbReference type="SAM" id="MobiDB-lite"/>
    </source>
</evidence>
<organism evidence="2 3">
    <name type="scientific">Neohortaea acidophila</name>
    <dbReference type="NCBI Taxonomy" id="245834"/>
    <lineage>
        <taxon>Eukaryota</taxon>
        <taxon>Fungi</taxon>
        <taxon>Dikarya</taxon>
        <taxon>Ascomycota</taxon>
        <taxon>Pezizomycotina</taxon>
        <taxon>Dothideomycetes</taxon>
        <taxon>Dothideomycetidae</taxon>
        <taxon>Mycosphaerellales</taxon>
        <taxon>Teratosphaeriaceae</taxon>
        <taxon>Neohortaea</taxon>
    </lineage>
</organism>
<feature type="compositionally biased region" description="Basic and acidic residues" evidence="1">
    <location>
        <begin position="145"/>
        <end position="164"/>
    </location>
</feature>
<evidence type="ECO:0000313" key="3">
    <source>
        <dbReference type="Proteomes" id="UP000799767"/>
    </source>
</evidence>
<dbReference type="Proteomes" id="UP000799767">
    <property type="component" value="Unassembled WGS sequence"/>
</dbReference>
<feature type="compositionally biased region" description="Acidic residues" evidence="1">
    <location>
        <begin position="133"/>
        <end position="144"/>
    </location>
</feature>